<dbReference type="Proteomes" id="UP000000323">
    <property type="component" value="Chromosome 1"/>
</dbReference>
<dbReference type="STRING" id="525904.Tter_0371"/>
<dbReference type="KEGG" id="ttr:Tter_0371"/>
<keyword evidence="1" id="KW-1133">Transmembrane helix</keyword>
<feature type="transmembrane region" description="Helical" evidence="1">
    <location>
        <begin position="48"/>
        <end position="68"/>
    </location>
</feature>
<keyword evidence="3" id="KW-1185">Reference proteome</keyword>
<organism evidence="2 3">
    <name type="scientific">Thermobaculum terrenum (strain ATCC BAA-798 / CCMEE 7001 / YNP1)</name>
    <dbReference type="NCBI Taxonomy" id="525904"/>
    <lineage>
        <taxon>Bacteria</taxon>
        <taxon>Bacillati</taxon>
        <taxon>Chloroflexota</taxon>
        <taxon>Chloroflexia</taxon>
        <taxon>Candidatus Thermobaculales</taxon>
        <taxon>Candidatus Thermobaculaceae</taxon>
        <taxon>Thermobaculum</taxon>
    </lineage>
</organism>
<evidence type="ECO:0000313" key="2">
    <source>
        <dbReference type="EMBL" id="ACZ41293.1"/>
    </source>
</evidence>
<dbReference type="eggNOG" id="COG0697">
    <property type="taxonomic scope" value="Bacteria"/>
</dbReference>
<protein>
    <recommendedName>
        <fullName evidence="4">QueT transporter</fullName>
    </recommendedName>
</protein>
<feature type="transmembrane region" description="Helical" evidence="1">
    <location>
        <begin position="207"/>
        <end position="228"/>
    </location>
</feature>
<gene>
    <name evidence="2" type="ordered locus">Tter_0371</name>
</gene>
<feature type="transmembrane region" description="Helical" evidence="1">
    <location>
        <begin position="120"/>
        <end position="142"/>
    </location>
</feature>
<name>D1CED7_THET1</name>
<sequence>MKEVFTMWKYTQMIVLTALSAAIYAAVLIPFKGFVIIPSLTEVRPANVFPFVFGLLFGPAGAWGAAIGNLIGDFFGTLTLGSIGGFVGNFLLGYIPYKLWGAIFYNSKDKEPSINSGKKLAAYIAVVIVSSAACALVISWFADLIRLAPFAALSVIITINNAIAGIVLGPFILLIIYPRIKQWGLLWTEIMRPEDVSPSVSPRLGQLLVWIGAIGGVIVGLIIALGLYNQAMAAAGFGKGTQGGVALAIIMIPFIALVFIGGWMLGGKEQVLAMQE</sequence>
<feature type="transmembrane region" description="Helical" evidence="1">
    <location>
        <begin position="148"/>
        <end position="177"/>
    </location>
</feature>
<dbReference type="HOGENOM" id="CLU_1045578_0_0_0"/>
<dbReference type="InterPro" id="IPR010387">
    <property type="entry name" value="QueT"/>
</dbReference>
<accession>D1CED7</accession>
<dbReference type="OrthoDB" id="1807155at2"/>
<reference evidence="3" key="1">
    <citation type="journal article" date="2010" name="Stand. Genomic Sci.">
        <title>Complete genome sequence of 'Thermobaculum terrenum' type strain (YNP1).</title>
        <authorList>
            <person name="Kiss H."/>
            <person name="Cleland D."/>
            <person name="Lapidus A."/>
            <person name="Lucas S."/>
            <person name="Glavina Del Rio T."/>
            <person name="Nolan M."/>
            <person name="Tice H."/>
            <person name="Han C."/>
            <person name="Goodwin L."/>
            <person name="Pitluck S."/>
            <person name="Liolios K."/>
            <person name="Ivanova N."/>
            <person name="Mavromatis K."/>
            <person name="Ovchinnikova G."/>
            <person name="Pati A."/>
            <person name="Chen A."/>
            <person name="Palaniappan K."/>
            <person name="Land M."/>
            <person name="Hauser L."/>
            <person name="Chang Y."/>
            <person name="Jeffries C."/>
            <person name="Lu M."/>
            <person name="Brettin T."/>
            <person name="Detter J."/>
            <person name="Goker M."/>
            <person name="Tindall B."/>
            <person name="Beck B."/>
            <person name="McDermott T."/>
            <person name="Woyke T."/>
            <person name="Bristow J."/>
            <person name="Eisen J."/>
            <person name="Markowitz V."/>
            <person name="Hugenholtz P."/>
            <person name="Kyrpides N."/>
            <person name="Klenk H."/>
            <person name="Cheng J."/>
        </authorList>
    </citation>
    <scope>NUCLEOTIDE SEQUENCE [LARGE SCALE GENOMIC DNA]</scope>
    <source>
        <strain evidence="3">ATCC BAA-798 / YNP1</strain>
    </source>
</reference>
<evidence type="ECO:0008006" key="4">
    <source>
        <dbReference type="Google" id="ProtNLM"/>
    </source>
</evidence>
<evidence type="ECO:0000313" key="3">
    <source>
        <dbReference type="Proteomes" id="UP000000323"/>
    </source>
</evidence>
<dbReference type="Pfam" id="PF06177">
    <property type="entry name" value="QueT"/>
    <property type="match status" value="1"/>
</dbReference>
<dbReference type="Gene3D" id="1.10.1760.20">
    <property type="match status" value="1"/>
</dbReference>
<feature type="transmembrane region" description="Helical" evidence="1">
    <location>
        <begin position="74"/>
        <end position="99"/>
    </location>
</feature>
<dbReference type="EMBL" id="CP001825">
    <property type="protein sequence ID" value="ACZ41293.1"/>
    <property type="molecule type" value="Genomic_DNA"/>
</dbReference>
<proteinExistence type="predicted"/>
<feature type="transmembrane region" description="Helical" evidence="1">
    <location>
        <begin position="243"/>
        <end position="265"/>
    </location>
</feature>
<dbReference type="RefSeq" id="WP_012874328.1">
    <property type="nucleotide sequence ID" value="NC_013525.1"/>
</dbReference>
<keyword evidence="1" id="KW-0472">Membrane</keyword>
<evidence type="ECO:0000256" key="1">
    <source>
        <dbReference type="SAM" id="Phobius"/>
    </source>
</evidence>
<feature type="transmembrane region" description="Helical" evidence="1">
    <location>
        <begin position="12"/>
        <end position="36"/>
    </location>
</feature>
<dbReference type="AlphaFoldDB" id="D1CED7"/>
<keyword evidence="1" id="KW-0812">Transmembrane</keyword>